<organism evidence="8 9">
    <name type="scientific">Candidatus Liptonbacteria bacterium RIFOXYC1_FULL_36_8</name>
    <dbReference type="NCBI Taxonomy" id="1798655"/>
    <lineage>
        <taxon>Bacteria</taxon>
        <taxon>Candidatus Liptoniibacteriota</taxon>
    </lineage>
</organism>
<evidence type="ECO:0000256" key="2">
    <source>
        <dbReference type="ARBA" id="ARBA00022723"/>
    </source>
</evidence>
<evidence type="ECO:0000259" key="7">
    <source>
        <dbReference type="Pfam" id="PF20803"/>
    </source>
</evidence>
<gene>
    <name evidence="8" type="ORF">A2430_02335</name>
</gene>
<keyword evidence="4" id="KW-0378">Hydrolase</keyword>
<dbReference type="Pfam" id="PF20803">
    <property type="entry name" value="PaaX_M"/>
    <property type="match status" value="1"/>
</dbReference>
<evidence type="ECO:0000256" key="3">
    <source>
        <dbReference type="ARBA" id="ARBA00022759"/>
    </source>
</evidence>
<dbReference type="Gene3D" id="3.30.70.2650">
    <property type="match status" value="1"/>
</dbReference>
<keyword evidence="5" id="KW-0460">Magnesium</keyword>
<dbReference type="EMBL" id="MHLF01000035">
    <property type="protein sequence ID" value="OGZ02895.1"/>
    <property type="molecule type" value="Genomic_DNA"/>
</dbReference>
<keyword evidence="1" id="KW-0540">Nuclease</keyword>
<keyword evidence="6" id="KW-0051">Antiviral defense</keyword>
<evidence type="ECO:0000256" key="6">
    <source>
        <dbReference type="ARBA" id="ARBA00023118"/>
    </source>
</evidence>
<reference evidence="8 9" key="1">
    <citation type="journal article" date="2016" name="Nat. Commun.">
        <title>Thousands of microbial genomes shed light on interconnected biogeochemical processes in an aquifer system.</title>
        <authorList>
            <person name="Anantharaman K."/>
            <person name="Brown C.T."/>
            <person name="Hug L.A."/>
            <person name="Sharon I."/>
            <person name="Castelle C.J."/>
            <person name="Probst A.J."/>
            <person name="Thomas B.C."/>
            <person name="Singh A."/>
            <person name="Wilkins M.J."/>
            <person name="Karaoz U."/>
            <person name="Brodie E.L."/>
            <person name="Williams K.H."/>
            <person name="Hubbard S.S."/>
            <person name="Banfield J.F."/>
        </authorList>
    </citation>
    <scope>NUCLEOTIDE SEQUENCE [LARGE SCALE GENOMIC DNA]</scope>
</reference>
<dbReference type="NCBIfam" id="TIGR01573">
    <property type="entry name" value="cas2"/>
    <property type="match status" value="1"/>
</dbReference>
<feature type="domain" description="Transcriptional repressor PaaX-like central Cas2-like" evidence="7">
    <location>
        <begin position="77"/>
        <end position="142"/>
    </location>
</feature>
<dbReference type="InterPro" id="IPR048846">
    <property type="entry name" value="PaaX-like_central"/>
</dbReference>
<accession>A0A1G2CNE5</accession>
<dbReference type="AlphaFoldDB" id="A0A1G2CNE5"/>
<feature type="non-terminal residue" evidence="8">
    <location>
        <position position="1"/>
    </location>
</feature>
<evidence type="ECO:0000313" key="8">
    <source>
        <dbReference type="EMBL" id="OGZ02895.1"/>
    </source>
</evidence>
<evidence type="ECO:0000256" key="4">
    <source>
        <dbReference type="ARBA" id="ARBA00022801"/>
    </source>
</evidence>
<dbReference type="Proteomes" id="UP000177246">
    <property type="component" value="Unassembled WGS sequence"/>
</dbReference>
<dbReference type="InterPro" id="IPR021127">
    <property type="entry name" value="CRISPR_associated_Cas2"/>
</dbReference>
<comment type="caution">
    <text evidence="8">The sequence shown here is derived from an EMBL/GenBank/DDBJ whole genome shotgun (WGS) entry which is preliminary data.</text>
</comment>
<dbReference type="SUPFAM" id="SSF143430">
    <property type="entry name" value="TTP0101/SSO1404-like"/>
    <property type="match status" value="1"/>
</dbReference>
<protein>
    <submittedName>
        <fullName evidence="8">CRISPR-associated endonuclease Cas2</fullName>
    </submittedName>
</protein>
<evidence type="ECO:0000313" key="9">
    <source>
        <dbReference type="Proteomes" id="UP000177246"/>
    </source>
</evidence>
<name>A0A1G2CNE5_9BACT</name>
<sequence length="149" mass="18009">ISAKNSEQEEVRRERKRCQNLIYTLEKDGLLKRAKKGGKRFIFKTKKGKEKEKELKEKSRKNFPKKEYKVARSENFSIVIFDVPERERKKRDWVREVLKNMDFKMVQKSVWIGKIKIPKEFINDLFKLKMDKYVEVFEISKTGSLKYLI</sequence>
<dbReference type="GO" id="GO:0043571">
    <property type="term" value="P:maintenance of CRISPR repeat elements"/>
    <property type="evidence" value="ECO:0007669"/>
    <property type="project" value="InterPro"/>
</dbReference>
<keyword evidence="2" id="KW-0479">Metal-binding</keyword>
<dbReference type="GO" id="GO:0004521">
    <property type="term" value="F:RNA endonuclease activity"/>
    <property type="evidence" value="ECO:0007669"/>
    <property type="project" value="InterPro"/>
</dbReference>
<keyword evidence="3 8" id="KW-0255">Endonuclease</keyword>
<evidence type="ECO:0000256" key="1">
    <source>
        <dbReference type="ARBA" id="ARBA00022722"/>
    </source>
</evidence>
<proteinExistence type="predicted"/>
<evidence type="ECO:0000256" key="5">
    <source>
        <dbReference type="ARBA" id="ARBA00022842"/>
    </source>
</evidence>